<name>A0A077ZRD8_STYLE</name>
<dbReference type="OrthoDB" id="286792at2759"/>
<reference evidence="4 5" key="1">
    <citation type="submission" date="2014-06" db="EMBL/GenBank/DDBJ databases">
        <authorList>
            <person name="Swart Estienne"/>
        </authorList>
    </citation>
    <scope>NUCLEOTIDE SEQUENCE [LARGE SCALE GENOMIC DNA]</scope>
    <source>
        <strain evidence="4 5">130c</strain>
    </source>
</reference>
<keyword evidence="1" id="KW-0175">Coiled coil</keyword>
<dbReference type="SUPFAM" id="SSF64268">
    <property type="entry name" value="PX domain"/>
    <property type="match status" value="1"/>
</dbReference>
<evidence type="ECO:0000256" key="1">
    <source>
        <dbReference type="SAM" id="Coils"/>
    </source>
</evidence>
<dbReference type="InterPro" id="IPR036871">
    <property type="entry name" value="PX_dom_sf"/>
</dbReference>
<dbReference type="EMBL" id="CCKQ01000923">
    <property type="protein sequence ID" value="CDW72014.1"/>
    <property type="molecule type" value="Genomic_DNA"/>
</dbReference>
<accession>A0A077ZRD8</accession>
<dbReference type="PROSITE" id="PS50195">
    <property type="entry name" value="PX"/>
    <property type="match status" value="1"/>
</dbReference>
<protein>
    <submittedName>
        <fullName evidence="4">Px domain containing protein</fullName>
    </submittedName>
</protein>
<evidence type="ECO:0000259" key="3">
    <source>
        <dbReference type="PROSITE" id="PS50195"/>
    </source>
</evidence>
<organism evidence="4 5">
    <name type="scientific">Stylonychia lemnae</name>
    <name type="common">Ciliate</name>
    <dbReference type="NCBI Taxonomy" id="5949"/>
    <lineage>
        <taxon>Eukaryota</taxon>
        <taxon>Sar</taxon>
        <taxon>Alveolata</taxon>
        <taxon>Ciliophora</taxon>
        <taxon>Intramacronucleata</taxon>
        <taxon>Spirotrichea</taxon>
        <taxon>Stichotrichia</taxon>
        <taxon>Sporadotrichida</taxon>
        <taxon>Oxytrichidae</taxon>
        <taxon>Stylonychinae</taxon>
        <taxon>Stylonychia</taxon>
    </lineage>
</organism>
<dbReference type="CDD" id="cd06093">
    <property type="entry name" value="PX_domain"/>
    <property type="match status" value="1"/>
</dbReference>
<dbReference type="InParanoid" id="A0A077ZRD8"/>
<feature type="region of interest" description="Disordered" evidence="2">
    <location>
        <begin position="1"/>
        <end position="20"/>
    </location>
</feature>
<dbReference type="InterPro" id="IPR001683">
    <property type="entry name" value="PX_dom"/>
</dbReference>
<dbReference type="OMA" id="IPQYENT"/>
<keyword evidence="5" id="KW-1185">Reference proteome</keyword>
<dbReference type="GO" id="GO:0005768">
    <property type="term" value="C:endosome"/>
    <property type="evidence" value="ECO:0007669"/>
    <property type="project" value="TreeGrafter"/>
</dbReference>
<feature type="domain" description="PX" evidence="3">
    <location>
        <begin position="38"/>
        <end position="150"/>
    </location>
</feature>
<dbReference type="SMART" id="SM00312">
    <property type="entry name" value="PX"/>
    <property type="match status" value="1"/>
</dbReference>
<evidence type="ECO:0000313" key="4">
    <source>
        <dbReference type="EMBL" id="CDW72014.1"/>
    </source>
</evidence>
<evidence type="ECO:0000256" key="2">
    <source>
        <dbReference type="SAM" id="MobiDB-lite"/>
    </source>
</evidence>
<dbReference type="AlphaFoldDB" id="A0A077ZRD8"/>
<dbReference type="GO" id="GO:0035091">
    <property type="term" value="F:phosphatidylinositol binding"/>
    <property type="evidence" value="ECO:0007669"/>
    <property type="project" value="InterPro"/>
</dbReference>
<dbReference type="Pfam" id="PF00787">
    <property type="entry name" value="PX"/>
    <property type="match status" value="1"/>
</dbReference>
<feature type="coiled-coil region" evidence="1">
    <location>
        <begin position="298"/>
        <end position="329"/>
    </location>
</feature>
<dbReference type="Gene3D" id="3.30.1520.10">
    <property type="entry name" value="Phox-like domain"/>
    <property type="match status" value="1"/>
</dbReference>
<dbReference type="PANTHER" id="PTHR10555">
    <property type="entry name" value="SORTING NEXIN"/>
    <property type="match status" value="1"/>
</dbReference>
<dbReference type="PANTHER" id="PTHR10555:SF170">
    <property type="entry name" value="FI18122P1"/>
    <property type="match status" value="1"/>
</dbReference>
<proteinExistence type="predicted"/>
<dbReference type="Proteomes" id="UP000039865">
    <property type="component" value="Unassembled WGS sequence"/>
</dbReference>
<gene>
    <name evidence="4" type="primary">Contig3475.g3714</name>
    <name evidence="4" type="ORF">STYLEM_966</name>
</gene>
<evidence type="ECO:0000313" key="5">
    <source>
        <dbReference type="Proteomes" id="UP000039865"/>
    </source>
</evidence>
<sequence>MQPADNTGNDEAEMWKNSGEGEDVPLAAKIDRTFVPTLFNDENMDFVVLNPQLQGSHIVYNVKGMDRQGPWEGQRRYSQFHALHETLQLKWPGVFIPKIPPKKAIGSKEIKFIHERRFYLERFLRKCSMLEFIINSEEFLCFSRPSGDIENCLNKVTKFNTAIQIDRMHKATDIKERMYDLTEKERFNNVIIEFSFFAKKVIPQLKVMKKLIQHFQQIKTSSIANHKGLYNILSNYEDLNLNVYVEQNKQRMVLGHETQGVDLKTQMDDLIQKQNNPFVDMYHWCKGEIYDLQALCDAVTSREAVEKQQKKLEQKKKNTQADLENVSQGKKTVRTLFKNDKDTSGMQNSIENVKFIILYNLSVRKRDRQFTAPSRDLDNLLG</sequence>